<feature type="region of interest" description="Disordered" evidence="1">
    <location>
        <begin position="75"/>
        <end position="110"/>
    </location>
</feature>
<dbReference type="EMBL" id="KV863660">
    <property type="protein sequence ID" value="ONK55214.1"/>
    <property type="molecule type" value="Genomic_DNA"/>
</dbReference>
<proteinExistence type="predicted"/>
<accession>A0A1R3L6I2</accession>
<evidence type="ECO:0000313" key="3">
    <source>
        <dbReference type="Proteomes" id="UP000243459"/>
    </source>
</evidence>
<sequence length="138" mass="15409">MAMEVEDDIFFADLSRQISLLIMDDDDEGGGGLFQTQSPPPHFQGFHHMQQQQSMMPQSYMYHYQMSCRRESKGTGVFIPRSSPYPRSKNKVTGKSNSANSLSQRHLDDSAVTVSHATANNEELHSHCKSSGSIKNNG</sequence>
<feature type="compositionally biased region" description="Polar residues" evidence="1">
    <location>
        <begin position="91"/>
        <end position="104"/>
    </location>
</feature>
<dbReference type="AlphaFoldDB" id="A0A1R3L6I2"/>
<dbReference type="OMA" id="CITEQSK"/>
<name>A0A1R3L6I2_ASPOF</name>
<gene>
    <name evidence="2" type="ORF">A4U43_UnF6350</name>
</gene>
<organism evidence="2 3">
    <name type="scientific">Asparagus officinalis</name>
    <name type="common">Garden asparagus</name>
    <dbReference type="NCBI Taxonomy" id="4686"/>
    <lineage>
        <taxon>Eukaryota</taxon>
        <taxon>Viridiplantae</taxon>
        <taxon>Streptophyta</taxon>
        <taxon>Embryophyta</taxon>
        <taxon>Tracheophyta</taxon>
        <taxon>Spermatophyta</taxon>
        <taxon>Magnoliopsida</taxon>
        <taxon>Liliopsida</taxon>
        <taxon>Asparagales</taxon>
        <taxon>Asparagaceae</taxon>
        <taxon>Asparagoideae</taxon>
        <taxon>Asparagus</taxon>
    </lineage>
</organism>
<dbReference type="Gramene" id="ONK55214">
    <property type="protein sequence ID" value="ONK55214"/>
    <property type="gene ID" value="A4U43_UnF6350"/>
</dbReference>
<dbReference type="OrthoDB" id="1081388at2759"/>
<dbReference type="PANTHER" id="PTHR34956">
    <property type="entry name" value="OS05G0397300 PROTEIN"/>
    <property type="match status" value="1"/>
</dbReference>
<evidence type="ECO:0000256" key="1">
    <source>
        <dbReference type="SAM" id="MobiDB-lite"/>
    </source>
</evidence>
<evidence type="ECO:0000313" key="2">
    <source>
        <dbReference type="EMBL" id="ONK55214.1"/>
    </source>
</evidence>
<dbReference type="PANTHER" id="PTHR34956:SF2">
    <property type="entry name" value="OS05G0397300 PROTEIN"/>
    <property type="match status" value="1"/>
</dbReference>
<reference evidence="3" key="1">
    <citation type="journal article" date="2017" name="Nat. Commun.">
        <title>The asparagus genome sheds light on the origin and evolution of a young Y chromosome.</title>
        <authorList>
            <person name="Harkess A."/>
            <person name="Zhou J."/>
            <person name="Xu C."/>
            <person name="Bowers J.E."/>
            <person name="Van der Hulst R."/>
            <person name="Ayyampalayam S."/>
            <person name="Mercati F."/>
            <person name="Riccardi P."/>
            <person name="McKain M.R."/>
            <person name="Kakrana A."/>
            <person name="Tang H."/>
            <person name="Ray J."/>
            <person name="Groenendijk J."/>
            <person name="Arikit S."/>
            <person name="Mathioni S.M."/>
            <person name="Nakano M."/>
            <person name="Shan H."/>
            <person name="Telgmann-Rauber A."/>
            <person name="Kanno A."/>
            <person name="Yue Z."/>
            <person name="Chen H."/>
            <person name="Li W."/>
            <person name="Chen Y."/>
            <person name="Xu X."/>
            <person name="Zhang Y."/>
            <person name="Luo S."/>
            <person name="Chen H."/>
            <person name="Gao J."/>
            <person name="Mao Z."/>
            <person name="Pires J.C."/>
            <person name="Luo M."/>
            <person name="Kudrna D."/>
            <person name="Wing R.A."/>
            <person name="Meyers B.C."/>
            <person name="Yi K."/>
            <person name="Kong H."/>
            <person name="Lavrijsen P."/>
            <person name="Sunseri F."/>
            <person name="Falavigna A."/>
            <person name="Ye Y."/>
            <person name="Leebens-Mack J.H."/>
            <person name="Chen G."/>
        </authorList>
    </citation>
    <scope>NUCLEOTIDE SEQUENCE [LARGE SCALE GENOMIC DNA]</scope>
    <source>
        <strain evidence="3">cv. DH0086</strain>
    </source>
</reference>
<keyword evidence="3" id="KW-1185">Reference proteome</keyword>
<protein>
    <submittedName>
        <fullName evidence="2">Uncharacterized protein</fullName>
    </submittedName>
</protein>
<dbReference type="Proteomes" id="UP000243459">
    <property type="component" value="Unassembled WGS sequence"/>
</dbReference>